<organism evidence="7 8">
    <name type="scientific">Anguilla anguilla</name>
    <name type="common">European freshwater eel</name>
    <name type="synonym">Muraena anguilla</name>
    <dbReference type="NCBI Taxonomy" id="7936"/>
    <lineage>
        <taxon>Eukaryota</taxon>
        <taxon>Metazoa</taxon>
        <taxon>Chordata</taxon>
        <taxon>Craniata</taxon>
        <taxon>Vertebrata</taxon>
        <taxon>Euteleostomi</taxon>
        <taxon>Actinopterygii</taxon>
        <taxon>Neopterygii</taxon>
        <taxon>Teleostei</taxon>
        <taxon>Anguilliformes</taxon>
        <taxon>Anguillidae</taxon>
        <taxon>Anguilla</taxon>
    </lineage>
</organism>
<sequence>MFDFEGEWSISFAGCGFLGIYYVGLSCCFLERAPFLLKGVKRIYGASSGALTATVLILGLPLVNCCRDLMVMAKAARVRRLGPLHPSCNLAKIVRDSLDRDLPEDAHILATGRLCVSLTRMSDGQNVIVSEFGTRQELIQALVCSCFIPGFFGLIPPSFRGVRYMDGALSNNQPQYQLKDTLTVAPFCGDCVICPRDDGFSLRTVRVCSASYRVSLRNLRRLARVFFPPDPKVMAEICQSGYKDGLQFLKDNNLLTSQSLCARLSAPDETGPTPAGCCGDEDDALEPWTNEESSSSKDGHWWLDEQTIDCLPVPIKKVLCEACREKHSLYAQVTDLLPVRVASYMLLPYTLPVQSAYSMAQRLVRLIPAVAEEVKWLFETCGELYRQTLEAEGLEAAGEAPLCWDSPPALDLCPGEDSPPRCLAAEATPPCLSDSVSVAAGKSASPPAAVNAWTLFLGWVVGWMSPVTFDPTL</sequence>
<keyword evidence="5" id="KW-0812">Transmembrane</keyword>
<keyword evidence="3 4" id="KW-0443">Lipid metabolism</keyword>
<proteinExistence type="predicted"/>
<dbReference type="FunFam" id="3.40.1090.10:FF:000003">
    <property type="entry name" value="Patatin-like phospholipase domain-containing protein 2"/>
    <property type="match status" value="1"/>
</dbReference>
<feature type="short sequence motif" description="GXGXXG" evidence="4">
    <location>
        <begin position="14"/>
        <end position="19"/>
    </location>
</feature>
<dbReference type="AlphaFoldDB" id="A0A9D3RHL9"/>
<feature type="active site" description="Nucleophile" evidence="4">
    <location>
        <position position="47"/>
    </location>
</feature>
<name>A0A9D3RHL9_ANGAN</name>
<feature type="transmembrane region" description="Helical" evidence="5">
    <location>
        <begin position="42"/>
        <end position="63"/>
    </location>
</feature>
<reference evidence="7" key="1">
    <citation type="submission" date="2021-01" db="EMBL/GenBank/DDBJ databases">
        <title>A chromosome-scale assembly of European eel, Anguilla anguilla.</title>
        <authorList>
            <person name="Henkel C."/>
            <person name="Jong-Raadsen S.A."/>
            <person name="Dufour S."/>
            <person name="Weltzien F.-A."/>
            <person name="Palstra A.P."/>
            <person name="Pelster B."/>
            <person name="Spaink H.P."/>
            <person name="Van Den Thillart G.E."/>
            <person name="Jansen H."/>
            <person name="Zahm M."/>
            <person name="Klopp C."/>
            <person name="Cedric C."/>
            <person name="Louis A."/>
            <person name="Berthelot C."/>
            <person name="Parey E."/>
            <person name="Roest Crollius H."/>
            <person name="Montfort J."/>
            <person name="Robinson-Rechavi M."/>
            <person name="Bucao C."/>
            <person name="Bouchez O."/>
            <person name="Gislard M."/>
            <person name="Lluch J."/>
            <person name="Milhes M."/>
            <person name="Lampietro C."/>
            <person name="Lopez Roques C."/>
            <person name="Donnadieu C."/>
            <person name="Braasch I."/>
            <person name="Desvignes T."/>
            <person name="Postlethwait J."/>
            <person name="Bobe J."/>
            <person name="Guiguen Y."/>
            <person name="Dirks R."/>
        </authorList>
    </citation>
    <scope>NUCLEOTIDE SEQUENCE</scope>
    <source>
        <strain evidence="7">Tag_6206</strain>
        <tissue evidence="7">Liver</tissue>
    </source>
</reference>
<accession>A0A9D3RHL9</accession>
<feature type="domain" description="PNPLA" evidence="6">
    <location>
        <begin position="10"/>
        <end position="179"/>
    </location>
</feature>
<comment type="caution">
    <text evidence="7">The sequence shown here is derived from an EMBL/GenBank/DDBJ whole genome shotgun (WGS) entry which is preliminary data.</text>
</comment>
<evidence type="ECO:0000256" key="3">
    <source>
        <dbReference type="ARBA" id="ARBA00023098"/>
    </source>
</evidence>
<dbReference type="EMBL" id="JAFIRN010000019">
    <property type="protein sequence ID" value="KAG5830519.1"/>
    <property type="molecule type" value="Genomic_DNA"/>
</dbReference>
<dbReference type="Pfam" id="PF01734">
    <property type="entry name" value="Patatin"/>
    <property type="match status" value="1"/>
</dbReference>
<dbReference type="GO" id="GO:0005811">
    <property type="term" value="C:lipid droplet"/>
    <property type="evidence" value="ECO:0007669"/>
    <property type="project" value="TreeGrafter"/>
</dbReference>
<evidence type="ECO:0000256" key="2">
    <source>
        <dbReference type="ARBA" id="ARBA00022801"/>
    </source>
</evidence>
<gene>
    <name evidence="7" type="ORF">ANANG_G00311510</name>
</gene>
<dbReference type="GO" id="GO:0019433">
    <property type="term" value="P:triglyceride catabolic process"/>
    <property type="evidence" value="ECO:0007669"/>
    <property type="project" value="TreeGrafter"/>
</dbReference>
<dbReference type="GO" id="GO:0055088">
    <property type="term" value="P:lipid homeostasis"/>
    <property type="evidence" value="ECO:0007669"/>
    <property type="project" value="TreeGrafter"/>
</dbReference>
<dbReference type="GO" id="GO:0016020">
    <property type="term" value="C:membrane"/>
    <property type="evidence" value="ECO:0007669"/>
    <property type="project" value="TreeGrafter"/>
</dbReference>
<dbReference type="InterPro" id="IPR033562">
    <property type="entry name" value="PLPL"/>
</dbReference>
<keyword evidence="2 4" id="KW-0378">Hydrolase</keyword>
<dbReference type="PANTHER" id="PTHR12406:SF22">
    <property type="entry name" value="1-ACYLGLYCEROL-3-PHOSPHATE O-ACYLTRANSFERASE PNPLA3"/>
    <property type="match status" value="1"/>
</dbReference>
<evidence type="ECO:0000256" key="4">
    <source>
        <dbReference type="PROSITE-ProRule" id="PRU01161"/>
    </source>
</evidence>
<keyword evidence="5" id="KW-0472">Membrane</keyword>
<keyword evidence="8" id="KW-1185">Reference proteome</keyword>
<feature type="active site" description="Proton acceptor" evidence="4">
    <location>
        <position position="166"/>
    </location>
</feature>
<dbReference type="EC" id="3.1.1.3" evidence="1"/>
<feature type="transmembrane region" description="Helical" evidence="5">
    <location>
        <begin position="6"/>
        <end position="30"/>
    </location>
</feature>
<keyword evidence="5" id="KW-1133">Transmembrane helix</keyword>
<feature type="short sequence motif" description="GXSXG" evidence="4">
    <location>
        <begin position="45"/>
        <end position="49"/>
    </location>
</feature>
<evidence type="ECO:0000259" key="6">
    <source>
        <dbReference type="PROSITE" id="PS51635"/>
    </source>
</evidence>
<dbReference type="Gene3D" id="3.40.1090.10">
    <property type="entry name" value="Cytosolic phospholipase A2 catalytic domain"/>
    <property type="match status" value="2"/>
</dbReference>
<dbReference type="InterPro" id="IPR016035">
    <property type="entry name" value="Acyl_Trfase/lysoPLipase"/>
</dbReference>
<dbReference type="PANTHER" id="PTHR12406">
    <property type="entry name" value="CALCIUM-INDEPENDENT PHOSPHOLIPASE A2 IPLA2 -RELATED"/>
    <property type="match status" value="1"/>
</dbReference>
<protein>
    <recommendedName>
        <fullName evidence="1">triacylglycerol lipase</fullName>
        <ecNumber evidence="1">3.1.1.3</ecNumber>
    </recommendedName>
</protein>
<dbReference type="PROSITE" id="PS51635">
    <property type="entry name" value="PNPLA"/>
    <property type="match status" value="1"/>
</dbReference>
<dbReference type="InterPro" id="IPR002641">
    <property type="entry name" value="PNPLA_dom"/>
</dbReference>
<evidence type="ECO:0000256" key="1">
    <source>
        <dbReference type="ARBA" id="ARBA00013279"/>
    </source>
</evidence>
<dbReference type="Proteomes" id="UP001044222">
    <property type="component" value="Chromosome 19"/>
</dbReference>
<evidence type="ECO:0000313" key="7">
    <source>
        <dbReference type="EMBL" id="KAG5830519.1"/>
    </source>
</evidence>
<evidence type="ECO:0000313" key="8">
    <source>
        <dbReference type="Proteomes" id="UP001044222"/>
    </source>
</evidence>
<dbReference type="GO" id="GO:0004806">
    <property type="term" value="F:triacylglycerol lipase activity"/>
    <property type="evidence" value="ECO:0007669"/>
    <property type="project" value="UniProtKB-EC"/>
</dbReference>
<dbReference type="GO" id="GO:0005737">
    <property type="term" value="C:cytoplasm"/>
    <property type="evidence" value="ECO:0007669"/>
    <property type="project" value="TreeGrafter"/>
</dbReference>
<evidence type="ECO:0000256" key="5">
    <source>
        <dbReference type="SAM" id="Phobius"/>
    </source>
</evidence>
<keyword evidence="4" id="KW-0442">Lipid degradation</keyword>
<dbReference type="SUPFAM" id="SSF52151">
    <property type="entry name" value="FabD/lysophospholipase-like"/>
    <property type="match status" value="1"/>
</dbReference>
<feature type="short sequence motif" description="DGA/G" evidence="4">
    <location>
        <begin position="166"/>
        <end position="168"/>
    </location>
</feature>